<dbReference type="SUPFAM" id="SSF55729">
    <property type="entry name" value="Acyl-CoA N-acyltransferases (Nat)"/>
    <property type="match status" value="1"/>
</dbReference>
<dbReference type="PANTHER" id="PTHR43610">
    <property type="entry name" value="BLL6696 PROTEIN"/>
    <property type="match status" value="1"/>
</dbReference>
<name>A0A1G7JPQ1_9BACT</name>
<proteinExistence type="predicted"/>
<dbReference type="RefSeq" id="WP_083344925.1">
    <property type="nucleotide sequence ID" value="NZ_LT629690.1"/>
</dbReference>
<gene>
    <name evidence="2" type="ORF">SAMN05444167_1903</name>
</gene>
<dbReference type="Pfam" id="PF13302">
    <property type="entry name" value="Acetyltransf_3"/>
    <property type="match status" value="1"/>
</dbReference>
<reference evidence="2 3" key="1">
    <citation type="submission" date="2016-10" db="EMBL/GenBank/DDBJ databases">
        <authorList>
            <person name="de Groot N.N."/>
        </authorList>
    </citation>
    <scope>NUCLEOTIDE SEQUENCE [LARGE SCALE GENOMIC DNA]</scope>
    <source>
        <strain evidence="2 3">GAS232</strain>
    </source>
</reference>
<protein>
    <submittedName>
        <fullName evidence="2">Protein N-acetyltransferase, RimJ/RimL family</fullName>
    </submittedName>
</protein>
<organism evidence="2 3">
    <name type="scientific">Terriglobus roseus</name>
    <dbReference type="NCBI Taxonomy" id="392734"/>
    <lineage>
        <taxon>Bacteria</taxon>
        <taxon>Pseudomonadati</taxon>
        <taxon>Acidobacteriota</taxon>
        <taxon>Terriglobia</taxon>
        <taxon>Terriglobales</taxon>
        <taxon>Acidobacteriaceae</taxon>
        <taxon>Terriglobus</taxon>
    </lineage>
</organism>
<dbReference type="Proteomes" id="UP000182427">
    <property type="component" value="Chromosome I"/>
</dbReference>
<keyword evidence="3" id="KW-1185">Reference proteome</keyword>
<dbReference type="InterPro" id="IPR000182">
    <property type="entry name" value="GNAT_dom"/>
</dbReference>
<dbReference type="InterPro" id="IPR016181">
    <property type="entry name" value="Acyl_CoA_acyltransferase"/>
</dbReference>
<dbReference type="PROSITE" id="PS51186">
    <property type="entry name" value="GNAT"/>
    <property type="match status" value="1"/>
</dbReference>
<feature type="domain" description="N-acetyltransferase" evidence="1">
    <location>
        <begin position="20"/>
        <end position="176"/>
    </location>
</feature>
<keyword evidence="2" id="KW-0808">Transferase</keyword>
<dbReference type="Gene3D" id="3.40.630.30">
    <property type="match status" value="1"/>
</dbReference>
<dbReference type="GO" id="GO:0016747">
    <property type="term" value="F:acyltransferase activity, transferring groups other than amino-acyl groups"/>
    <property type="evidence" value="ECO:0007669"/>
    <property type="project" value="InterPro"/>
</dbReference>
<evidence type="ECO:0000259" key="1">
    <source>
        <dbReference type="PROSITE" id="PS51186"/>
    </source>
</evidence>
<evidence type="ECO:0000313" key="2">
    <source>
        <dbReference type="EMBL" id="SDF26893.1"/>
    </source>
</evidence>
<dbReference type="AlphaFoldDB" id="A0A1G7JPQ1"/>
<accession>A0A1G7JPQ1</accession>
<dbReference type="PANTHER" id="PTHR43610:SF1">
    <property type="entry name" value="N-ACETYLTRANSFERASE DOMAIN-CONTAINING PROTEIN"/>
    <property type="match status" value="1"/>
</dbReference>
<dbReference type="EMBL" id="LT629690">
    <property type="protein sequence ID" value="SDF26893.1"/>
    <property type="molecule type" value="Genomic_DNA"/>
</dbReference>
<evidence type="ECO:0000313" key="3">
    <source>
        <dbReference type="Proteomes" id="UP000182427"/>
    </source>
</evidence>
<dbReference type="OrthoDB" id="9795199at2"/>
<sequence>MSHTPLLEGYGVRLEPLSSAHIPALTQIALDESIWRYMNVRPTTADDVKKHVEDTLLQAEQDLVEAWVTFVGDEAVGATRFLDIQRAHRGAEIGFTWLAKPWRSSGVNPRVKLLQLTYGFETLGLRRIALKTHHENVHSQNAMLKLGAQYEGTFRNHMIMPDGSTRHTKWYSITAEDWPDVKARLLERISGERIQRRA</sequence>